<proteinExistence type="predicted"/>
<protein>
    <recommendedName>
        <fullName evidence="5">RxLR effector candidate protein</fullName>
    </recommendedName>
</protein>
<dbReference type="Proteomes" id="UP001162031">
    <property type="component" value="Unassembled WGS sequence"/>
</dbReference>
<gene>
    <name evidence="3" type="ORF">HBR001_LOCUS9244</name>
</gene>
<evidence type="ECO:0000256" key="2">
    <source>
        <dbReference type="SAM" id="SignalP"/>
    </source>
</evidence>
<accession>A0AAV0V1A3</accession>
<reference evidence="3" key="1">
    <citation type="submission" date="2022-12" db="EMBL/GenBank/DDBJ databases">
        <authorList>
            <person name="Webb A."/>
        </authorList>
    </citation>
    <scope>NUCLEOTIDE SEQUENCE</scope>
    <source>
        <strain evidence="3">Hp1</strain>
    </source>
</reference>
<evidence type="ECO:0008006" key="5">
    <source>
        <dbReference type="Google" id="ProtNLM"/>
    </source>
</evidence>
<feature type="signal peptide" evidence="2">
    <location>
        <begin position="1"/>
        <end position="21"/>
    </location>
</feature>
<comment type="caution">
    <text evidence="3">The sequence shown here is derived from an EMBL/GenBank/DDBJ whole genome shotgun (WGS) entry which is preliminary data.</text>
</comment>
<feature type="region of interest" description="Disordered" evidence="1">
    <location>
        <begin position="20"/>
        <end position="41"/>
    </location>
</feature>
<evidence type="ECO:0000256" key="1">
    <source>
        <dbReference type="SAM" id="MobiDB-lite"/>
    </source>
</evidence>
<evidence type="ECO:0000313" key="3">
    <source>
        <dbReference type="EMBL" id="CAI5742964.1"/>
    </source>
</evidence>
<dbReference type="EMBL" id="CANTFL010001482">
    <property type="protein sequence ID" value="CAI5742964.1"/>
    <property type="molecule type" value="Genomic_DNA"/>
</dbReference>
<feature type="chain" id="PRO_5043751496" description="RxLR effector candidate protein" evidence="2">
    <location>
        <begin position="22"/>
        <end position="663"/>
    </location>
</feature>
<dbReference type="AlphaFoldDB" id="A0AAV0V1A3"/>
<organism evidence="3 4">
    <name type="scientific">Hyaloperonospora brassicae</name>
    <name type="common">Brassica downy mildew</name>
    <name type="synonym">Peronospora brassicae</name>
    <dbReference type="NCBI Taxonomy" id="162125"/>
    <lineage>
        <taxon>Eukaryota</taxon>
        <taxon>Sar</taxon>
        <taxon>Stramenopiles</taxon>
        <taxon>Oomycota</taxon>
        <taxon>Peronosporomycetes</taxon>
        <taxon>Peronosporales</taxon>
        <taxon>Peronosporaceae</taxon>
        <taxon>Hyaloperonospora</taxon>
    </lineage>
</organism>
<evidence type="ECO:0000313" key="4">
    <source>
        <dbReference type="Proteomes" id="UP001162031"/>
    </source>
</evidence>
<sequence length="663" mass="74592">MRLHTFTLVVFTAVLAHSANSTKTSNSTTTEGAPPASLRSSDACCDDVPVEQRLGPHETTAVEERMPEPWIPSSINSAVARLVEKLHAQYPVELAVENFPVNVLREFDENAIRHLFRSESAHMTTEQLPEHAQIVDRWLQNKLEKGPRLIAEARQVFLAHEAEMGATVHQDFFARQAEMGVETPQYFLSLQAEMTADGHQFILADQAQTLVKAHEMILKHQEIMIAKTRQDFLAHLEETTAQARRSFIGIEADLTAKAHKYVRAYVAKTTAQARDFFLANQAKMTAEARDSFLAHQAELTAKATQSFLANQARMTAAARDSFLANQAELTAMATQSFLAHQAKMTAQAHQSFLAHQAELTAKAHRYFLAHRAEMTEEARQSFLAHLAELTAKVDQSFLAQQAESGEEAIMRFEMHPSALFKIRLQQVKADAYKNGDSRKKNPIASLDLGSLDSYRRTYNHVHDSKELTLRKVMSRCIGDDAELASILSILNLNKKNKKYVATVRMEPVAEPETVEDAAVKLGIPPGTTGVLDDKNVETFVRFTAILARKHKDQHSVIVEQLTKRFGGRQAALLVYKMNWLWRASYTALKKALYEYLMKIGTTLDMLRDEIMKAREKRAVRPGNGGHMIEERGEERLLIEYSLYPEDHTNRKRKRASDTSAGSS</sequence>
<feature type="compositionally biased region" description="Low complexity" evidence="1">
    <location>
        <begin position="20"/>
        <end position="30"/>
    </location>
</feature>
<keyword evidence="4" id="KW-1185">Reference proteome</keyword>
<keyword evidence="2" id="KW-0732">Signal</keyword>
<name>A0AAV0V1A3_HYABA</name>